<sequence length="610" mass="62575">MNSAINPGDNTLTLVGRIIPQTSSEGLTAIQTVFNNFLSGTATPLKVIGAGAQGPIGDVPWLTSAFKKLTLEVSLPGGQSLSLIQGVILKQATFLFTPATAYKPITSSNDVEVGFKLPFGFPISVYEIEQKITVEAGNRSMAILDVPWTSATTDASTSTIKTSFSNIPFAVYDSAQPIFNAFTTALTLSTQDNPFYLSGNANAKATTAVGEILLYGLVFDVPTVLPGFKDFGGSVTLSDVKVIGGTPDYVILSMVTHMTNPSTITISVGDVTFGVYVPVGATNVPAGPAYIKGLTLVPGANAVAAEFHLTPKLAGAAGATIAKALLDGYMAGVTADLLIMGNQQSTSVASLQQAFSGISLKTSVTGIQNANLIQGQVFAPAVTSFIDGTGGHVKVTLKNPLDTAFSILDLTAYVLYGQNVSVGTLSAHFTSPFTVGAGQTATTEYLAFNLDPTFLPYLPALIPYLTKAVPMDIVQTAHIKLGDFEGLLSYSQKNIMTSFDLTQLFTAGITDLSQLFSKNSSSSALPSSSIASLSASVSSVLVSSTSDPASISSSTLAPTPASTPASTPDSTPAPATSSTPAPTTPSTTPTPTPAPSTSAAPAPSASASSS</sequence>
<dbReference type="PANTHER" id="PTHR35895:SF1">
    <property type="entry name" value="LIPID-BINDING SERUM GLYCOPROTEIN C-TERMINAL DOMAIN-CONTAINING PROTEIN"/>
    <property type="match status" value="1"/>
</dbReference>
<comment type="caution">
    <text evidence="2">The sequence shown here is derived from an EMBL/GenBank/DDBJ whole genome shotgun (WGS) entry which is preliminary data.</text>
</comment>
<dbReference type="EMBL" id="RBNI01013142">
    <property type="protein sequence ID" value="RUP36722.1"/>
    <property type="molecule type" value="Genomic_DNA"/>
</dbReference>
<protein>
    <submittedName>
        <fullName evidence="2">Uncharacterized protein</fullName>
    </submittedName>
</protein>
<dbReference type="InterPro" id="IPR022185">
    <property type="entry name" value="DUF3712"/>
</dbReference>
<dbReference type="InterPro" id="IPR046368">
    <property type="entry name" value="Tag1"/>
</dbReference>
<dbReference type="GO" id="GO:0000329">
    <property type="term" value="C:fungal-type vacuole membrane"/>
    <property type="evidence" value="ECO:0007669"/>
    <property type="project" value="InterPro"/>
</dbReference>
<dbReference type="AlphaFoldDB" id="A0A433CDL7"/>
<name>A0A433CDL7_9FUNG</name>
<evidence type="ECO:0000313" key="3">
    <source>
        <dbReference type="Proteomes" id="UP000268093"/>
    </source>
</evidence>
<organism evidence="2 3">
    <name type="scientific">Jimgerdemannia flammicorona</name>
    <dbReference type="NCBI Taxonomy" id="994334"/>
    <lineage>
        <taxon>Eukaryota</taxon>
        <taxon>Fungi</taxon>
        <taxon>Fungi incertae sedis</taxon>
        <taxon>Mucoromycota</taxon>
        <taxon>Mucoromycotina</taxon>
        <taxon>Endogonomycetes</taxon>
        <taxon>Endogonales</taxon>
        <taxon>Endogonaceae</taxon>
        <taxon>Jimgerdemannia</taxon>
    </lineage>
</organism>
<feature type="compositionally biased region" description="Low complexity" evidence="1">
    <location>
        <begin position="549"/>
        <end position="587"/>
    </location>
</feature>
<gene>
    <name evidence="2" type="ORF">BC936DRAFT_138459</name>
</gene>
<keyword evidence="3" id="KW-1185">Reference proteome</keyword>
<reference evidence="2 3" key="1">
    <citation type="journal article" date="2018" name="New Phytol.">
        <title>Phylogenomics of Endogonaceae and evolution of mycorrhizas within Mucoromycota.</title>
        <authorList>
            <person name="Chang Y."/>
            <person name="Desiro A."/>
            <person name="Na H."/>
            <person name="Sandor L."/>
            <person name="Lipzen A."/>
            <person name="Clum A."/>
            <person name="Barry K."/>
            <person name="Grigoriev I.V."/>
            <person name="Martin F.M."/>
            <person name="Stajich J.E."/>
            <person name="Smith M.E."/>
            <person name="Bonito G."/>
            <person name="Spatafora J.W."/>
        </authorList>
    </citation>
    <scope>NUCLEOTIDE SEQUENCE [LARGE SCALE GENOMIC DNA]</scope>
    <source>
        <strain evidence="2 3">GMNB39</strain>
    </source>
</reference>
<accession>A0A433CDL7</accession>
<proteinExistence type="predicted"/>
<evidence type="ECO:0000313" key="2">
    <source>
        <dbReference type="EMBL" id="RUP36722.1"/>
    </source>
</evidence>
<dbReference type="OrthoDB" id="2272063at2759"/>
<dbReference type="Pfam" id="PF12505">
    <property type="entry name" value="DUF3712"/>
    <property type="match status" value="1"/>
</dbReference>
<feature type="region of interest" description="Disordered" evidence="1">
    <location>
        <begin position="549"/>
        <end position="610"/>
    </location>
</feature>
<dbReference type="PANTHER" id="PTHR35895">
    <property type="entry name" value="CHROMOSOME 16, WHOLE GENOME SHOTGUN SEQUENCE"/>
    <property type="match status" value="1"/>
</dbReference>
<dbReference type="Proteomes" id="UP000268093">
    <property type="component" value="Unassembled WGS sequence"/>
</dbReference>
<evidence type="ECO:0000256" key="1">
    <source>
        <dbReference type="SAM" id="MobiDB-lite"/>
    </source>
</evidence>
<feature type="non-terminal residue" evidence="2">
    <location>
        <position position="610"/>
    </location>
</feature>
<feature type="compositionally biased region" description="Low complexity" evidence="1">
    <location>
        <begin position="595"/>
        <end position="610"/>
    </location>
</feature>